<dbReference type="Pfam" id="PF14552">
    <property type="entry name" value="Tautomerase_2"/>
    <property type="match status" value="1"/>
</dbReference>
<feature type="compositionally biased region" description="Basic and acidic residues" evidence="1">
    <location>
        <begin position="250"/>
        <end position="274"/>
    </location>
</feature>
<sequence length="274" mass="29790">MRLSSRKCHQSPVRGADLGPHPAQAPNRTITHHTIKEHVMPLVHIHVIENTRTPEQASSPRGCSAGRDARALRSTGPRPLPDHLRAQAGANHCRGHIGLGFERTDDIVVVQVAQHGRSREQKKAMYRALADHLHAETGLAPTDVIVSASRDSSLLIPALSSIGTAIRQVSTHSRHNRSRAKEARCSRNARLSVTSIPVGSAHSRKYLDTRAVPSPCPRTSFDAQAVLAGSRSCPPTRTTPGTPPGRATRRTRDTPGPREPRAQMPRPDDPSRVD</sequence>
<dbReference type="InterPro" id="IPR014347">
    <property type="entry name" value="Tautomerase/MIF_sf"/>
</dbReference>
<feature type="compositionally biased region" description="Polar residues" evidence="1">
    <location>
        <begin position="51"/>
        <end position="61"/>
    </location>
</feature>
<dbReference type="SUPFAM" id="SSF55331">
    <property type="entry name" value="Tautomerase/MIF"/>
    <property type="match status" value="1"/>
</dbReference>
<dbReference type="AlphaFoldDB" id="A0A1B1K7R9"/>
<dbReference type="PANTHER" id="PTHR38460:SF1">
    <property type="entry name" value="TAUTOMERASE YOLI-RELATED"/>
    <property type="match status" value="1"/>
</dbReference>
<feature type="region of interest" description="Disordered" evidence="1">
    <location>
        <begin position="227"/>
        <end position="274"/>
    </location>
</feature>
<feature type="compositionally biased region" description="Low complexity" evidence="1">
    <location>
        <begin position="234"/>
        <end position="246"/>
    </location>
</feature>
<dbReference type="PANTHER" id="PTHR38460">
    <property type="entry name" value="TAUTOMERASE YOLI-RELATED"/>
    <property type="match status" value="1"/>
</dbReference>
<evidence type="ECO:0000256" key="1">
    <source>
        <dbReference type="SAM" id="MobiDB-lite"/>
    </source>
</evidence>
<evidence type="ECO:0000313" key="2">
    <source>
        <dbReference type="EMBL" id="ANS28619.1"/>
    </source>
</evidence>
<evidence type="ECO:0000313" key="3">
    <source>
        <dbReference type="Proteomes" id="UP000186108"/>
    </source>
</evidence>
<protein>
    <submittedName>
        <fullName evidence="2">Uncharacterized protein</fullName>
    </submittedName>
</protein>
<dbReference type="EMBL" id="CP009111">
    <property type="protein sequence ID" value="ANS28619.1"/>
    <property type="molecule type" value="Genomic_DNA"/>
</dbReference>
<proteinExistence type="predicted"/>
<dbReference type="Gene3D" id="3.30.429.10">
    <property type="entry name" value="Macrophage Migration Inhibitory Factor"/>
    <property type="match status" value="1"/>
</dbReference>
<accession>A0A1B1K7R9</accession>
<organism evidence="2 3">
    <name type="scientific">Rhodococcus opacus</name>
    <name type="common">Nocardia opaca</name>
    <dbReference type="NCBI Taxonomy" id="37919"/>
    <lineage>
        <taxon>Bacteria</taxon>
        <taxon>Bacillati</taxon>
        <taxon>Actinomycetota</taxon>
        <taxon>Actinomycetes</taxon>
        <taxon>Mycobacteriales</taxon>
        <taxon>Nocardiaceae</taxon>
        <taxon>Rhodococcus</taxon>
    </lineage>
</organism>
<feature type="region of interest" description="Disordered" evidence="1">
    <location>
        <begin position="51"/>
        <end position="80"/>
    </location>
</feature>
<name>A0A1B1K7R9_RHOOP</name>
<dbReference type="InterPro" id="IPR037479">
    <property type="entry name" value="Tauto_MSAD"/>
</dbReference>
<feature type="region of interest" description="Disordered" evidence="1">
    <location>
        <begin position="1"/>
        <end position="27"/>
    </location>
</feature>
<reference evidence="2 3" key="1">
    <citation type="submission" date="2014-07" db="EMBL/GenBank/DDBJ databases">
        <authorList>
            <person name="Zhang J.E."/>
            <person name="Yang H."/>
            <person name="Guo J."/>
            <person name="Deng Z."/>
            <person name="Luo H."/>
            <person name="Luo M."/>
            <person name="Zhao B."/>
        </authorList>
    </citation>
    <scope>NUCLEOTIDE SEQUENCE [LARGE SCALE GENOMIC DNA]</scope>
    <source>
        <strain evidence="2 3">1CP</strain>
    </source>
</reference>
<gene>
    <name evidence="2" type="ORF">R1CP_19685</name>
</gene>
<dbReference type="Proteomes" id="UP000186108">
    <property type="component" value="Chromosome"/>
</dbReference>